<evidence type="ECO:0000256" key="5">
    <source>
        <dbReference type="NCBIfam" id="TIGR00008"/>
    </source>
</evidence>
<keyword evidence="4" id="KW-0963">Cytoplasm</keyword>
<dbReference type="AlphaFoldDB" id="A0A1F8DUS3"/>
<comment type="similarity">
    <text evidence="1 4">Belongs to the IF-1 family.</text>
</comment>
<comment type="subcellular location">
    <subcellularLocation>
        <location evidence="4">Cytoplasm</location>
    </subcellularLocation>
</comment>
<dbReference type="GO" id="GO:0005829">
    <property type="term" value="C:cytosol"/>
    <property type="evidence" value="ECO:0007669"/>
    <property type="project" value="TreeGrafter"/>
</dbReference>
<evidence type="ECO:0000313" key="7">
    <source>
        <dbReference type="EMBL" id="OGM91558.1"/>
    </source>
</evidence>
<feature type="domain" description="S1-like" evidence="6">
    <location>
        <begin position="1"/>
        <end position="70"/>
    </location>
</feature>
<keyword evidence="3 4" id="KW-0648">Protein biosynthesis</keyword>
<comment type="caution">
    <text evidence="7">The sequence shown here is derived from an EMBL/GenBank/DDBJ whole genome shotgun (WGS) entry which is preliminary data.</text>
</comment>
<evidence type="ECO:0000313" key="8">
    <source>
        <dbReference type="Proteomes" id="UP000178946"/>
    </source>
</evidence>
<name>A0A1F8DUS3_9BACT</name>
<dbReference type="InterPro" id="IPR012340">
    <property type="entry name" value="NA-bd_OB-fold"/>
</dbReference>
<proteinExistence type="inferred from homology"/>
<organism evidence="7 8">
    <name type="scientific">Candidatus Wolfebacteria bacterium RIFCSPLOWO2_01_FULL_45_19</name>
    <dbReference type="NCBI Taxonomy" id="1802557"/>
    <lineage>
        <taxon>Bacteria</taxon>
        <taxon>Candidatus Wolfeibacteriota</taxon>
    </lineage>
</organism>
<reference evidence="7 8" key="1">
    <citation type="journal article" date="2016" name="Nat. Commun.">
        <title>Thousands of microbial genomes shed light on interconnected biogeochemical processes in an aquifer system.</title>
        <authorList>
            <person name="Anantharaman K."/>
            <person name="Brown C.T."/>
            <person name="Hug L.A."/>
            <person name="Sharon I."/>
            <person name="Castelle C.J."/>
            <person name="Probst A.J."/>
            <person name="Thomas B.C."/>
            <person name="Singh A."/>
            <person name="Wilkins M.J."/>
            <person name="Karaoz U."/>
            <person name="Brodie E.L."/>
            <person name="Williams K.H."/>
            <person name="Hubbard S.S."/>
            <person name="Banfield J.F."/>
        </authorList>
    </citation>
    <scope>NUCLEOTIDE SEQUENCE [LARGE SCALE GENOMIC DNA]</scope>
</reference>
<dbReference type="NCBIfam" id="TIGR00008">
    <property type="entry name" value="infA"/>
    <property type="match status" value="1"/>
</dbReference>
<dbReference type="GO" id="GO:0019843">
    <property type="term" value="F:rRNA binding"/>
    <property type="evidence" value="ECO:0007669"/>
    <property type="project" value="UniProtKB-UniRule"/>
</dbReference>
<keyword evidence="2 4" id="KW-0396">Initiation factor</keyword>
<dbReference type="InterPro" id="IPR006196">
    <property type="entry name" value="RNA-binding_domain_S1_IF1"/>
</dbReference>
<dbReference type="STRING" id="1802557.A3A20_01255"/>
<evidence type="ECO:0000256" key="4">
    <source>
        <dbReference type="HAMAP-Rule" id="MF_00075"/>
    </source>
</evidence>
<dbReference type="CDD" id="cd04451">
    <property type="entry name" value="S1_IF1"/>
    <property type="match status" value="1"/>
</dbReference>
<dbReference type="SUPFAM" id="SSF50249">
    <property type="entry name" value="Nucleic acid-binding proteins"/>
    <property type="match status" value="1"/>
</dbReference>
<dbReference type="Pfam" id="PF01176">
    <property type="entry name" value="eIF-1a"/>
    <property type="match status" value="1"/>
</dbReference>
<gene>
    <name evidence="4" type="primary">infA</name>
    <name evidence="7" type="ORF">A3A20_01255</name>
</gene>
<dbReference type="PROSITE" id="PS50832">
    <property type="entry name" value="S1_IF1_TYPE"/>
    <property type="match status" value="1"/>
</dbReference>
<dbReference type="GO" id="GO:0043022">
    <property type="term" value="F:ribosome binding"/>
    <property type="evidence" value="ECO:0007669"/>
    <property type="project" value="UniProtKB-UniRule"/>
</dbReference>
<evidence type="ECO:0000256" key="3">
    <source>
        <dbReference type="ARBA" id="ARBA00022917"/>
    </source>
</evidence>
<dbReference type="GO" id="GO:0003743">
    <property type="term" value="F:translation initiation factor activity"/>
    <property type="evidence" value="ECO:0007669"/>
    <property type="project" value="UniProtKB-UniRule"/>
</dbReference>
<comment type="function">
    <text evidence="4">One of the essential components for the initiation of protein synthesis. Stabilizes the binding of IF-2 and IF-3 on the 30S subunit to which N-formylmethionyl-tRNA(fMet) subsequently binds. Helps modulate mRNA selection, yielding the 30S pre-initiation complex (PIC). Upon addition of the 50S ribosomal subunit IF-1, IF-2 and IF-3 are released leaving the mature 70S translation initiation complex.</text>
</comment>
<dbReference type="PANTHER" id="PTHR33370:SF1">
    <property type="entry name" value="TRANSLATION INITIATION FACTOR IF-1, CHLOROPLASTIC"/>
    <property type="match status" value="1"/>
</dbReference>
<evidence type="ECO:0000256" key="1">
    <source>
        <dbReference type="ARBA" id="ARBA00010939"/>
    </source>
</evidence>
<sequence length="70" mass="8015">MSDQNRLMEGLVEEALPGGNFKVRLSDDSVILAYLAGKMRLYHIRVVPGDRVLVEMSPYDKARGRLVRRR</sequence>
<dbReference type="HAMAP" id="MF_00075">
    <property type="entry name" value="IF_1"/>
    <property type="match status" value="1"/>
</dbReference>
<accession>A0A1F8DUS3</accession>
<dbReference type="InterPro" id="IPR004368">
    <property type="entry name" value="TIF_IF1"/>
</dbReference>
<protein>
    <recommendedName>
        <fullName evidence="4 5">Translation initiation factor IF-1</fullName>
    </recommendedName>
</protein>
<dbReference type="EMBL" id="MGIR01000001">
    <property type="protein sequence ID" value="OGM91558.1"/>
    <property type="molecule type" value="Genomic_DNA"/>
</dbReference>
<evidence type="ECO:0000256" key="2">
    <source>
        <dbReference type="ARBA" id="ARBA00022540"/>
    </source>
</evidence>
<dbReference type="PANTHER" id="PTHR33370">
    <property type="entry name" value="TRANSLATION INITIATION FACTOR IF-1, CHLOROPLASTIC"/>
    <property type="match status" value="1"/>
</dbReference>
<comment type="subunit">
    <text evidence="4">Component of the 30S ribosomal translation pre-initiation complex which assembles on the 30S ribosome in the order IF-2 and IF-3, IF-1 and N-formylmethionyl-tRNA(fMet); mRNA recruitment can occur at any time during PIC assembly.</text>
</comment>
<evidence type="ECO:0000259" key="6">
    <source>
        <dbReference type="PROSITE" id="PS50832"/>
    </source>
</evidence>
<keyword evidence="4" id="KW-0699">rRNA-binding</keyword>
<keyword evidence="4" id="KW-0694">RNA-binding</keyword>
<dbReference type="Proteomes" id="UP000178946">
    <property type="component" value="Unassembled WGS sequence"/>
</dbReference>
<dbReference type="Gene3D" id="2.40.50.140">
    <property type="entry name" value="Nucleic acid-binding proteins"/>
    <property type="match status" value="1"/>
</dbReference>